<evidence type="ECO:0000256" key="4">
    <source>
        <dbReference type="ARBA" id="ARBA00022729"/>
    </source>
</evidence>
<dbReference type="Proteomes" id="UP000272503">
    <property type="component" value="Unassembled WGS sequence"/>
</dbReference>
<organism evidence="7 8">
    <name type="scientific">Mycetocola tolaasinivorans</name>
    <dbReference type="NCBI Taxonomy" id="76635"/>
    <lineage>
        <taxon>Bacteria</taxon>
        <taxon>Bacillati</taxon>
        <taxon>Actinomycetota</taxon>
        <taxon>Actinomycetes</taxon>
        <taxon>Micrococcales</taxon>
        <taxon>Microbacteriaceae</taxon>
        <taxon>Mycetocola</taxon>
    </lineage>
</organism>
<dbReference type="Pfam" id="PF01497">
    <property type="entry name" value="Peripla_BP_2"/>
    <property type="match status" value="1"/>
</dbReference>
<evidence type="ECO:0000256" key="1">
    <source>
        <dbReference type="ARBA" id="ARBA00004196"/>
    </source>
</evidence>
<dbReference type="AlphaFoldDB" id="A0A3L7ABL9"/>
<dbReference type="GO" id="GO:1901678">
    <property type="term" value="P:iron coordination entity transport"/>
    <property type="evidence" value="ECO:0007669"/>
    <property type="project" value="UniProtKB-ARBA"/>
</dbReference>
<dbReference type="InterPro" id="IPR051313">
    <property type="entry name" value="Bact_iron-sidero_bind"/>
</dbReference>
<dbReference type="PROSITE" id="PS51318">
    <property type="entry name" value="TAT"/>
    <property type="match status" value="1"/>
</dbReference>
<evidence type="ECO:0000259" key="6">
    <source>
        <dbReference type="PROSITE" id="PS50983"/>
    </source>
</evidence>
<protein>
    <submittedName>
        <fullName evidence="7">Iron-siderophore ABC transporter substrate-binding protein</fullName>
    </submittedName>
</protein>
<dbReference type="OrthoDB" id="1846031at2"/>
<gene>
    <name evidence="7" type="ORF">D9V32_00705</name>
</gene>
<keyword evidence="4 5" id="KW-0732">Signal</keyword>
<dbReference type="EMBL" id="RCUX01000001">
    <property type="protein sequence ID" value="RLP77886.1"/>
    <property type="molecule type" value="Genomic_DNA"/>
</dbReference>
<feature type="chain" id="PRO_5018109278" evidence="5">
    <location>
        <begin position="36"/>
        <end position="358"/>
    </location>
</feature>
<dbReference type="PROSITE" id="PS50983">
    <property type="entry name" value="FE_B12_PBP"/>
    <property type="match status" value="1"/>
</dbReference>
<comment type="subcellular location">
    <subcellularLocation>
        <location evidence="1">Cell envelope</location>
    </subcellularLocation>
</comment>
<keyword evidence="3" id="KW-0813">Transport</keyword>
<reference evidence="7 8" key="1">
    <citation type="submission" date="2018-10" db="EMBL/GenBank/DDBJ databases">
        <authorList>
            <person name="Li J."/>
        </authorList>
    </citation>
    <scope>NUCLEOTIDE SEQUENCE [LARGE SCALE GENOMIC DNA]</scope>
    <source>
        <strain evidence="7 8">IF 016277</strain>
    </source>
</reference>
<comment type="caution">
    <text evidence="7">The sequence shown here is derived from an EMBL/GenBank/DDBJ whole genome shotgun (WGS) entry which is preliminary data.</text>
</comment>
<keyword evidence="8" id="KW-1185">Reference proteome</keyword>
<sequence length="358" mass="38195">MTTAHSPARSRRRGLRALGTTIVAALAAAALVACATAPGNAGTDPTSSSGAESAAFPVTLEHVFGNTTITKRPERIVTLGWYSGDVVAALGVVPVGNEDFTWGEVKGNLPWFADRVKELGGTLPELIRFTDAGEYDFESILALEPDLILAVHSGIDEPTYKRLTEIAPTVAFKKSAWASERDDLTRTVAAALGQPEKAEPLLKASDDAIAAAAAAHPEFRGVTYTYGWYLAEGATSLDLYLPRDPRIQMTDQLGFTTSPQVTAAESTTENFYASISLEKLAEVTSDFHIGWADSQDEIDRTLNNPLVTRWAPVAAGKTSFFFGDYRLAWATTAPSVLSIPATIDDIAVKLSADLGTGK</sequence>
<dbReference type="RefSeq" id="WP_121646979.1">
    <property type="nucleotide sequence ID" value="NZ_RCUX01000001.1"/>
</dbReference>
<accession>A0A3L7ABL9</accession>
<evidence type="ECO:0000256" key="3">
    <source>
        <dbReference type="ARBA" id="ARBA00022448"/>
    </source>
</evidence>
<feature type="signal peptide" evidence="5">
    <location>
        <begin position="1"/>
        <end position="35"/>
    </location>
</feature>
<dbReference type="PANTHER" id="PTHR30532:SF24">
    <property type="entry name" value="FERRIC ENTEROBACTIN-BINDING PERIPLASMIC PROTEIN FEPB"/>
    <property type="match status" value="1"/>
</dbReference>
<dbReference type="InterPro" id="IPR006311">
    <property type="entry name" value="TAT_signal"/>
</dbReference>
<comment type="similarity">
    <text evidence="2">Belongs to the bacterial solute-binding protein 8 family.</text>
</comment>
<feature type="domain" description="Fe/B12 periplasmic-binding" evidence="6">
    <location>
        <begin position="75"/>
        <end position="354"/>
    </location>
</feature>
<dbReference type="InterPro" id="IPR002491">
    <property type="entry name" value="ABC_transptr_periplasmic_BD"/>
</dbReference>
<evidence type="ECO:0000313" key="8">
    <source>
        <dbReference type="Proteomes" id="UP000272503"/>
    </source>
</evidence>
<evidence type="ECO:0000256" key="2">
    <source>
        <dbReference type="ARBA" id="ARBA00008814"/>
    </source>
</evidence>
<dbReference type="GO" id="GO:0030288">
    <property type="term" value="C:outer membrane-bounded periplasmic space"/>
    <property type="evidence" value="ECO:0007669"/>
    <property type="project" value="TreeGrafter"/>
</dbReference>
<evidence type="ECO:0000313" key="7">
    <source>
        <dbReference type="EMBL" id="RLP77886.1"/>
    </source>
</evidence>
<proteinExistence type="inferred from homology"/>
<dbReference type="SUPFAM" id="SSF53807">
    <property type="entry name" value="Helical backbone' metal receptor"/>
    <property type="match status" value="1"/>
</dbReference>
<name>A0A3L7ABL9_9MICO</name>
<evidence type="ECO:0000256" key="5">
    <source>
        <dbReference type="SAM" id="SignalP"/>
    </source>
</evidence>
<dbReference type="Gene3D" id="3.40.50.1980">
    <property type="entry name" value="Nitrogenase molybdenum iron protein domain"/>
    <property type="match status" value="2"/>
</dbReference>
<dbReference type="PANTHER" id="PTHR30532">
    <property type="entry name" value="IRON III DICITRATE-BINDING PERIPLASMIC PROTEIN"/>
    <property type="match status" value="1"/>
</dbReference>